<proteinExistence type="predicted"/>
<accession>R7YQZ8</accession>
<dbReference type="EMBL" id="JH767567">
    <property type="protein sequence ID" value="EON64224.1"/>
    <property type="molecule type" value="Genomic_DNA"/>
</dbReference>
<reference evidence="3" key="1">
    <citation type="submission" date="2012-06" db="EMBL/GenBank/DDBJ databases">
        <title>The genome sequence of Coniosporium apollinis CBS 100218.</title>
        <authorList>
            <consortium name="The Broad Institute Genome Sequencing Platform"/>
            <person name="Cuomo C."/>
            <person name="Gorbushina A."/>
            <person name="Noack S."/>
            <person name="Walker B."/>
            <person name="Young S.K."/>
            <person name="Zeng Q."/>
            <person name="Gargeya S."/>
            <person name="Fitzgerald M."/>
            <person name="Haas B."/>
            <person name="Abouelleil A."/>
            <person name="Alvarado L."/>
            <person name="Arachchi H.M."/>
            <person name="Berlin A.M."/>
            <person name="Chapman S.B."/>
            <person name="Goldberg J."/>
            <person name="Griggs A."/>
            <person name="Gujja S."/>
            <person name="Hansen M."/>
            <person name="Howarth C."/>
            <person name="Imamovic A."/>
            <person name="Larimer J."/>
            <person name="McCowan C."/>
            <person name="Montmayeur A."/>
            <person name="Murphy C."/>
            <person name="Neiman D."/>
            <person name="Pearson M."/>
            <person name="Priest M."/>
            <person name="Roberts A."/>
            <person name="Saif S."/>
            <person name="Shea T."/>
            <person name="Sisk P."/>
            <person name="Sykes S."/>
            <person name="Wortman J."/>
            <person name="Nusbaum C."/>
            <person name="Birren B."/>
        </authorList>
    </citation>
    <scope>NUCLEOTIDE SEQUENCE [LARGE SCALE GENOMIC DNA]</scope>
    <source>
        <strain evidence="3">CBS 100218</strain>
    </source>
</reference>
<gene>
    <name evidence="2" type="ORF">W97_03454</name>
</gene>
<dbReference type="OrthoDB" id="5959761at2759"/>
<dbReference type="InterPro" id="IPR053183">
    <property type="entry name" value="ASL1"/>
</dbReference>
<dbReference type="Pfam" id="PF11790">
    <property type="entry name" value="Glyco_hydro_cc"/>
    <property type="match status" value="1"/>
</dbReference>
<dbReference type="InterPro" id="IPR017853">
    <property type="entry name" value="GH"/>
</dbReference>
<dbReference type="Proteomes" id="UP000016924">
    <property type="component" value="Unassembled WGS sequence"/>
</dbReference>
<dbReference type="STRING" id="1168221.R7YQZ8"/>
<dbReference type="Gene3D" id="3.20.20.80">
    <property type="entry name" value="Glycosidases"/>
    <property type="match status" value="1"/>
</dbReference>
<dbReference type="InterPro" id="IPR024655">
    <property type="entry name" value="Asl1_glyco_hydro_catalytic"/>
</dbReference>
<dbReference type="RefSeq" id="XP_007779541.1">
    <property type="nucleotide sequence ID" value="XM_007781351.1"/>
</dbReference>
<feature type="domain" description="Asl1-like glycosyl hydrolase catalytic" evidence="1">
    <location>
        <begin position="27"/>
        <end position="283"/>
    </location>
</feature>
<dbReference type="PANTHER" id="PTHR34154:SF3">
    <property type="entry name" value="ALKALI-SENSITIVE LINKAGE PROTEIN 1"/>
    <property type="match status" value="1"/>
</dbReference>
<dbReference type="SUPFAM" id="SSF51445">
    <property type="entry name" value="(Trans)glycosidases"/>
    <property type="match status" value="1"/>
</dbReference>
<dbReference type="PANTHER" id="PTHR34154">
    <property type="entry name" value="ALKALI-SENSITIVE LINKAGE PROTEIN 1"/>
    <property type="match status" value="1"/>
</dbReference>
<dbReference type="AlphaFoldDB" id="R7YQZ8"/>
<organism evidence="2 3">
    <name type="scientific">Coniosporium apollinis (strain CBS 100218)</name>
    <name type="common">Rock-inhabiting black yeast</name>
    <dbReference type="NCBI Taxonomy" id="1168221"/>
    <lineage>
        <taxon>Eukaryota</taxon>
        <taxon>Fungi</taxon>
        <taxon>Dikarya</taxon>
        <taxon>Ascomycota</taxon>
        <taxon>Pezizomycotina</taxon>
        <taxon>Dothideomycetes</taxon>
        <taxon>Dothideomycetes incertae sedis</taxon>
        <taxon>Coniosporium</taxon>
    </lineage>
</organism>
<dbReference type="GeneID" id="19900765"/>
<evidence type="ECO:0000313" key="2">
    <source>
        <dbReference type="EMBL" id="EON64224.1"/>
    </source>
</evidence>
<sequence>MATSSSISAATSPAAVQSSCPRSQKRGLVYVASSEHPEDDLIWAQDCANISWYYNYGHMPSIPFASDSGILRKRQAATSSPILYIPMLWGDFPGSFLSDTVARIQAGERVPYVLGFNEPDLGFDVGGSSITPARAAEVWVQQLEPLRGYGVSLGAPAVSGSQGGFAWLRDWFAACAGRCNPDFLPAHYYGDFSGLAGHLGQIKGTYPNLTIWVTEFAYAHSSARNSEIFLNQTLNYFDVTLPPSYGLTHYSYFGGFRSDVSNVGAGATLLDANGKLTNIGRIYLGQFAEDTFEIQSATTATPTTGTSSLALTSSSSGSSSSLAMPSPSLLCPQSNGTSYRVNGIDFTIQCYVDHYGGNYPGSPVDVDNFEEYRALLPQDKSWCYHAKDGCLGRDSLRYPTAFVNYGRVGNNFFSGSTDGREFLTIDDAVYFYLFNEANIQQHAIEHDEA</sequence>
<dbReference type="GO" id="GO:0009277">
    <property type="term" value="C:fungal-type cell wall"/>
    <property type="evidence" value="ECO:0007669"/>
    <property type="project" value="TreeGrafter"/>
</dbReference>
<protein>
    <recommendedName>
        <fullName evidence="1">Asl1-like glycosyl hydrolase catalytic domain-containing protein</fullName>
    </recommendedName>
</protein>
<evidence type="ECO:0000259" key="1">
    <source>
        <dbReference type="Pfam" id="PF11790"/>
    </source>
</evidence>
<name>R7YQZ8_CONA1</name>
<evidence type="ECO:0000313" key="3">
    <source>
        <dbReference type="Proteomes" id="UP000016924"/>
    </source>
</evidence>
<dbReference type="HOGENOM" id="CLU_609738_0_0_1"/>
<keyword evidence="3" id="KW-1185">Reference proteome</keyword>
<dbReference type="eggNOG" id="ENOG502S2W1">
    <property type="taxonomic scope" value="Eukaryota"/>
</dbReference>
<dbReference type="GO" id="GO:0071966">
    <property type="term" value="P:fungal-type cell wall polysaccharide metabolic process"/>
    <property type="evidence" value="ECO:0007669"/>
    <property type="project" value="TreeGrafter"/>
</dbReference>